<dbReference type="SUPFAM" id="SSF50978">
    <property type="entry name" value="WD40 repeat-like"/>
    <property type="match status" value="1"/>
</dbReference>
<feature type="domain" description="Vps16 C-terminal" evidence="3">
    <location>
        <begin position="519"/>
        <end position="829"/>
    </location>
</feature>
<reference evidence="5 6" key="1">
    <citation type="submission" date="2016-07" db="EMBL/GenBank/DDBJ databases">
        <title>Pervasive Adenine N6-methylation of Active Genes in Fungi.</title>
        <authorList>
            <consortium name="DOE Joint Genome Institute"/>
            <person name="Mondo S.J."/>
            <person name="Dannebaum R.O."/>
            <person name="Kuo R.C."/>
            <person name="Labutti K."/>
            <person name="Haridas S."/>
            <person name="Kuo A."/>
            <person name="Salamov A."/>
            <person name="Ahrendt S.R."/>
            <person name="Lipzen A."/>
            <person name="Sullivan W."/>
            <person name="Andreopoulos W.B."/>
            <person name="Clum A."/>
            <person name="Lindquist E."/>
            <person name="Daum C."/>
            <person name="Ramamoorthy G.K."/>
            <person name="Gryganskyi A."/>
            <person name="Culley D."/>
            <person name="Magnuson J.K."/>
            <person name="James T.Y."/>
            <person name="O'Malley M.A."/>
            <person name="Stajich J.E."/>
            <person name="Spatafora J.W."/>
            <person name="Visel A."/>
            <person name="Grigoriev I.V."/>
        </authorList>
    </citation>
    <scope>NUCLEOTIDE SEQUENCE [LARGE SCALE GENOMIC DNA]</scope>
    <source>
        <strain evidence="5 6">68-887.2</strain>
    </source>
</reference>
<keyword evidence="2" id="KW-0813">Transport</keyword>
<dbReference type="InterPro" id="IPR016534">
    <property type="entry name" value="VPS16"/>
</dbReference>
<feature type="domain" description="Vps16 N-terminal" evidence="4">
    <location>
        <begin position="7"/>
        <end position="419"/>
    </location>
</feature>
<dbReference type="PIRSF" id="PIRSF007949">
    <property type="entry name" value="VPS16"/>
    <property type="match status" value="1"/>
</dbReference>
<dbReference type="InterPro" id="IPR038132">
    <property type="entry name" value="Vps16_C_sf"/>
</dbReference>
<evidence type="ECO:0000256" key="1">
    <source>
        <dbReference type="ARBA" id="ARBA00009250"/>
    </source>
</evidence>
<comment type="caution">
    <text evidence="5">The sequence shown here is derived from an EMBL/GenBank/DDBJ whole genome shotgun (WGS) entry which is preliminary data.</text>
</comment>
<evidence type="ECO:0000259" key="3">
    <source>
        <dbReference type="Pfam" id="PF04840"/>
    </source>
</evidence>
<protein>
    <recommendedName>
        <fullName evidence="2">Probable vacuolar protein sorting-associated protein 16 homolog</fullName>
    </recommendedName>
</protein>
<dbReference type="Pfam" id="PF04841">
    <property type="entry name" value="Vps16_N"/>
    <property type="match status" value="1"/>
</dbReference>
<dbReference type="GO" id="GO:0098588">
    <property type="term" value="C:bounding membrane of organelle"/>
    <property type="evidence" value="ECO:0007669"/>
    <property type="project" value="UniProtKB-ARBA"/>
</dbReference>
<dbReference type="AlphaFoldDB" id="A0A1Y2AH23"/>
<dbReference type="InterPro" id="IPR006926">
    <property type="entry name" value="Vps16_N"/>
</dbReference>
<dbReference type="GO" id="GO:0042144">
    <property type="term" value="P:vacuole fusion, non-autophagic"/>
    <property type="evidence" value="ECO:0007669"/>
    <property type="project" value="TreeGrafter"/>
</dbReference>
<evidence type="ECO:0000313" key="5">
    <source>
        <dbReference type="EMBL" id="ORY21590.1"/>
    </source>
</evidence>
<dbReference type="PANTHER" id="PTHR12811:SF0">
    <property type="entry name" value="VACUOLAR PROTEIN SORTING-ASSOCIATED PROTEIN 16 HOMOLOG"/>
    <property type="match status" value="1"/>
</dbReference>
<dbReference type="PANTHER" id="PTHR12811">
    <property type="entry name" value="VACUOLAR PROTEIN SORTING VPS16"/>
    <property type="match status" value="1"/>
</dbReference>
<proteinExistence type="inferred from homology"/>
<gene>
    <name evidence="5" type="ORF">BCR39DRAFT_501954</name>
</gene>
<dbReference type="FunCoup" id="A0A1Y2AH23">
    <property type="interactions" value="720"/>
</dbReference>
<organism evidence="5 6">
    <name type="scientific">Naematelia encephala</name>
    <dbReference type="NCBI Taxonomy" id="71784"/>
    <lineage>
        <taxon>Eukaryota</taxon>
        <taxon>Fungi</taxon>
        <taxon>Dikarya</taxon>
        <taxon>Basidiomycota</taxon>
        <taxon>Agaricomycotina</taxon>
        <taxon>Tremellomycetes</taxon>
        <taxon>Tremellales</taxon>
        <taxon>Naemateliaceae</taxon>
        <taxon>Naematelia</taxon>
    </lineage>
</organism>
<dbReference type="GO" id="GO:0006886">
    <property type="term" value="P:intracellular protein transport"/>
    <property type="evidence" value="ECO:0007669"/>
    <property type="project" value="InterPro"/>
</dbReference>
<keyword evidence="6" id="KW-1185">Reference proteome</keyword>
<dbReference type="GO" id="GO:0005768">
    <property type="term" value="C:endosome"/>
    <property type="evidence" value="ECO:0007669"/>
    <property type="project" value="UniProtKB-ARBA"/>
</dbReference>
<dbReference type="EMBL" id="MCFC01000108">
    <property type="protein sequence ID" value="ORY21590.1"/>
    <property type="molecule type" value="Genomic_DNA"/>
</dbReference>
<keyword evidence="2" id="KW-0653">Protein transport</keyword>
<name>A0A1Y2AH23_9TREE</name>
<accession>A0A1Y2AH23</accession>
<comment type="similarity">
    <text evidence="1 2">Belongs to the VPS16 family.</text>
</comment>
<evidence type="ECO:0000259" key="4">
    <source>
        <dbReference type="Pfam" id="PF04841"/>
    </source>
</evidence>
<dbReference type="STRING" id="71784.A0A1Y2AH23"/>
<dbReference type="GO" id="GO:0016197">
    <property type="term" value="P:endosomal transport"/>
    <property type="evidence" value="ECO:0007669"/>
    <property type="project" value="TreeGrafter"/>
</dbReference>
<dbReference type="GO" id="GO:0003779">
    <property type="term" value="F:actin binding"/>
    <property type="evidence" value="ECO:0007669"/>
    <property type="project" value="TreeGrafter"/>
</dbReference>
<comment type="function">
    <text evidence="2">Essential for vacuolar protein sorting. Required for vacuole biogenesis, stability and to maintain vacuole morphology.</text>
</comment>
<evidence type="ECO:0000313" key="6">
    <source>
        <dbReference type="Proteomes" id="UP000193986"/>
    </source>
</evidence>
<dbReference type="Pfam" id="PF04840">
    <property type="entry name" value="Vps16_C"/>
    <property type="match status" value="1"/>
</dbReference>
<dbReference type="InterPro" id="IPR006925">
    <property type="entry name" value="Vps16_C"/>
</dbReference>
<dbReference type="GO" id="GO:0030897">
    <property type="term" value="C:HOPS complex"/>
    <property type="evidence" value="ECO:0007669"/>
    <property type="project" value="TreeGrafter"/>
</dbReference>
<dbReference type="InterPro" id="IPR036322">
    <property type="entry name" value="WD40_repeat_dom_sf"/>
</dbReference>
<dbReference type="Gene3D" id="1.10.150.780">
    <property type="entry name" value="Vps16, C-terminal region"/>
    <property type="match status" value="1"/>
</dbReference>
<sequence length="846" mass="94473">MAVPPIPTSTWDTLENVFYRKEEVYTMSWDISDLSDYLIAAAKNGGAIAMMRDERKVMLLGKHSSGRPKIYVYTSSGVLITTLTWDLSPPILLHFTSEGLLVLSDEGTYRLYDLSDPRSFNQYTFGSEVNEQGLVSAKGYEDGLVVLTGSLQFMEVRGWKGGRASPMASSGLSEPPHSWALVPPDQSASGHIEILVSTGSTVITLDALERIDQRVSRGPFSHILLSPNGHFLALITATGLLWVVSADFGRNYSEVDISGFGGDHEGEGGGVPENAQWCGDNAVVLGWAGRVVVVSPHGETLEYTYFPSAFLVGELDGLRIISTTNCEFLQKVPDPTLAVFKPGSSHPAAILYDALDHFDKKSPKADESIRSIRADLPSAVDTCIEAAGRETEVYYQRRLLKAAQFGRAFMDLFNPTDFVSMGQTLKVLNAVRYFEIGIPITYEQYMASSPSFLISQLVSRNHHLLALRVSQHLGLRPDPVLKHWASAKIARARGQDATEDEVICGAIVDKFEKEGEKGVSYAEIAKKSFELGRIKLATMLLDHEPRAAQQVPLLLQMKEVKIALTKAIDSGDTDLVYHVLLHLRSSMSPGDFFHLLDDSISPNLSPAVRLLQVYARQGDRQLLRDFYYQDDRRTESACLEMEEAGSESDPDKRVEHLRQAAKYFGESKDRIFESKMTDDAHRLLSLELSLEREMDHKFQFTGLSVNDLISRLLVEGLSKRAERVRADWKVSDKRWWWIKIKALAQNKDWDGLEVFAKSKKSPIGYEPFVTHLLSLTPPQPTHAVSFVPRCDPKNRTDLYVRCGEWGKAAESAKERGDRAKLEQLRRSAPNGIAQREVDEVVKRMTK</sequence>
<dbReference type="OrthoDB" id="1792at2759"/>
<evidence type="ECO:0000256" key="2">
    <source>
        <dbReference type="PIRNR" id="PIRNR007949"/>
    </source>
</evidence>
<dbReference type="Proteomes" id="UP000193986">
    <property type="component" value="Unassembled WGS sequence"/>
</dbReference>
<dbReference type="FunFam" id="1.10.150.780:FF:000001">
    <property type="entry name" value="Vacuolar protein sorting-associated protein 16 homolog"/>
    <property type="match status" value="1"/>
</dbReference>
<dbReference type="InParanoid" id="A0A1Y2AH23"/>